<dbReference type="InterPro" id="IPR006638">
    <property type="entry name" value="Elp3/MiaA/NifB-like_rSAM"/>
</dbReference>
<dbReference type="SFLD" id="SFLDG01098">
    <property type="entry name" value="Uncharacterised_Radical_SAM_Su"/>
    <property type="match status" value="1"/>
</dbReference>
<keyword evidence="8" id="KW-1185">Reference proteome</keyword>
<dbReference type="InterPro" id="IPR013785">
    <property type="entry name" value="Aldolase_TIM"/>
</dbReference>
<evidence type="ECO:0000256" key="3">
    <source>
        <dbReference type="ARBA" id="ARBA00023004"/>
    </source>
</evidence>
<accession>A0ABW9QRV8</accession>
<keyword evidence="4" id="KW-0411">Iron-sulfur</keyword>
<protein>
    <submittedName>
        <fullName evidence="7">Radical SAM protein</fullName>
    </submittedName>
</protein>
<evidence type="ECO:0000256" key="5">
    <source>
        <dbReference type="SAM" id="MobiDB-lite"/>
    </source>
</evidence>
<dbReference type="Gene3D" id="3.20.20.70">
    <property type="entry name" value="Aldolase class I"/>
    <property type="match status" value="1"/>
</dbReference>
<evidence type="ECO:0000256" key="2">
    <source>
        <dbReference type="ARBA" id="ARBA00022723"/>
    </source>
</evidence>
<keyword evidence="1" id="KW-0949">S-adenosyl-L-methionine</keyword>
<dbReference type="InterPro" id="IPR007197">
    <property type="entry name" value="rSAM"/>
</dbReference>
<dbReference type="SUPFAM" id="SSF102114">
    <property type="entry name" value="Radical SAM enzymes"/>
    <property type="match status" value="1"/>
</dbReference>
<sequence>MTGAGPAGRGQTAAAAGTGTGSGRRLPLAPDESPTASGTTSPEWVRISGASAIALRFRSGRFSRPFDFGGINLLLNYDDGCRSDCSYCGLARTRPGAYEEKSFIRVDWPLVSTDELVDRMAAREESLTRLCISMVTHPFAYRDTCEITRRIRAKVGTPLSILVAPPTLNRRRIEELHALGVDMVGIGLDAATEDLFRRHRTDVPAGGAGLSWSKYWSVVADSREVFGPWKVNCHVLVGLGETDADLVDLFIRLRDQQVFSYLFCFNPEPDSRLGATRKSELRRWRRIQLIKHLIESEGIGGHEVGFDRDGTLVHLRGDEATVRGAVESGLPFMTNGCPGEQGEPGCTRPYGSYRPSEPFRDFPFQLDDADLRQVDTELALHEIFERV</sequence>
<feature type="domain" description="Radical SAM core" evidence="6">
    <location>
        <begin position="67"/>
        <end position="307"/>
    </location>
</feature>
<reference evidence="7 8" key="1">
    <citation type="submission" date="2019-11" db="EMBL/GenBank/DDBJ databases">
        <title>Acidiferrimicrobium australis gen. nov., sp. nov., an acidophilic and obligately heterotrophic, member of the Actinobacteria that catalyses dissimilatory oxido- reduction of iron isolated from metal-rich acidic water in Chile.</title>
        <authorList>
            <person name="Gonzalez D."/>
            <person name="Huber K."/>
            <person name="Hedrich S."/>
            <person name="Rojas-Villalobos C."/>
            <person name="Quatrini R."/>
            <person name="Dinamarca M.A."/>
            <person name="Schwarz A."/>
            <person name="Canales C."/>
            <person name="Nancucheo I."/>
        </authorList>
    </citation>
    <scope>NUCLEOTIDE SEQUENCE [LARGE SCALE GENOMIC DNA]</scope>
    <source>
        <strain evidence="7 8">USS-CCA1</strain>
    </source>
</reference>
<dbReference type="InterPro" id="IPR058240">
    <property type="entry name" value="rSAM_sf"/>
</dbReference>
<dbReference type="SFLD" id="SFLDS00029">
    <property type="entry name" value="Radical_SAM"/>
    <property type="match status" value="1"/>
</dbReference>
<evidence type="ECO:0000256" key="4">
    <source>
        <dbReference type="ARBA" id="ARBA00023014"/>
    </source>
</evidence>
<dbReference type="Pfam" id="PF04055">
    <property type="entry name" value="Radical_SAM"/>
    <property type="match status" value="1"/>
</dbReference>
<evidence type="ECO:0000259" key="6">
    <source>
        <dbReference type="PROSITE" id="PS51918"/>
    </source>
</evidence>
<evidence type="ECO:0000313" key="7">
    <source>
        <dbReference type="EMBL" id="MST31133.1"/>
    </source>
</evidence>
<comment type="caution">
    <text evidence="7">The sequence shown here is derived from an EMBL/GenBank/DDBJ whole genome shotgun (WGS) entry which is preliminary data.</text>
</comment>
<gene>
    <name evidence="7" type="ORF">GHK86_00105</name>
</gene>
<dbReference type="CDD" id="cd01335">
    <property type="entry name" value="Radical_SAM"/>
    <property type="match status" value="1"/>
</dbReference>
<name>A0ABW9QRV8_9ACTN</name>
<evidence type="ECO:0000313" key="8">
    <source>
        <dbReference type="Proteomes" id="UP000437736"/>
    </source>
</evidence>
<keyword evidence="2" id="KW-0479">Metal-binding</keyword>
<organism evidence="7 8">
    <name type="scientific">Acidiferrimicrobium australe</name>
    <dbReference type="NCBI Taxonomy" id="2664430"/>
    <lineage>
        <taxon>Bacteria</taxon>
        <taxon>Bacillati</taxon>
        <taxon>Actinomycetota</taxon>
        <taxon>Acidimicrobiia</taxon>
        <taxon>Acidimicrobiales</taxon>
        <taxon>Acidimicrobiaceae</taxon>
        <taxon>Acidiferrimicrobium</taxon>
    </lineage>
</organism>
<dbReference type="Proteomes" id="UP000437736">
    <property type="component" value="Unassembled WGS sequence"/>
</dbReference>
<dbReference type="SMART" id="SM00729">
    <property type="entry name" value="Elp3"/>
    <property type="match status" value="1"/>
</dbReference>
<dbReference type="EMBL" id="WJHE01000003">
    <property type="protein sequence ID" value="MST31133.1"/>
    <property type="molecule type" value="Genomic_DNA"/>
</dbReference>
<dbReference type="PROSITE" id="PS51918">
    <property type="entry name" value="RADICAL_SAM"/>
    <property type="match status" value="1"/>
</dbReference>
<evidence type="ECO:0000256" key="1">
    <source>
        <dbReference type="ARBA" id="ARBA00022691"/>
    </source>
</evidence>
<feature type="region of interest" description="Disordered" evidence="5">
    <location>
        <begin position="1"/>
        <end position="42"/>
    </location>
</feature>
<proteinExistence type="predicted"/>
<keyword evidence="3" id="KW-0408">Iron</keyword>